<dbReference type="EMBL" id="AOLV01000005">
    <property type="protein sequence ID" value="EPX87584.1"/>
    <property type="molecule type" value="Genomic_DNA"/>
</dbReference>
<sequence length="202" mass="22200">MEAHRSSRPASGADHQIAHLWEMDDLHHNGERVSHGACVAVGAMAALRMFDWLLARDLTALDPARRAAEAPTLAAKEAEIRARFGPGEIAERAIEETRAKHVEGAALQARLTRLRDIWPDLSARLRARLWPAERMANHLARAGAPVEAADIGVDPAYLHRTILKARFLRSRYTVLDLLDEVGLLDHAALAALPQTLQSKVGT</sequence>
<proteinExistence type="predicted"/>
<evidence type="ECO:0000313" key="1">
    <source>
        <dbReference type="EMBL" id="EPX87584.1"/>
    </source>
</evidence>
<dbReference type="OrthoDB" id="8842430at2"/>
<accession>S9SMG6</accession>
<protein>
    <submittedName>
        <fullName evidence="1">Glycerol dehydrogenase/related enzyme</fullName>
    </submittedName>
</protein>
<comment type="caution">
    <text evidence="1">The sequence shown here is derived from an EMBL/GenBank/DDBJ whole genome shotgun (WGS) entry which is preliminary data.</text>
</comment>
<dbReference type="HOGENOM" id="CLU_1353792_0_0_5"/>
<dbReference type="SUPFAM" id="SSF56796">
    <property type="entry name" value="Dehydroquinate synthase-like"/>
    <property type="match status" value="1"/>
</dbReference>
<dbReference type="STRING" id="1123069.ruthe_00289"/>
<dbReference type="RefSeq" id="WP_021096401.1">
    <property type="nucleotide sequence ID" value="NZ_KE557320.1"/>
</dbReference>
<reference evidence="1 2" key="1">
    <citation type="journal article" date="2013" name="Stand. Genomic Sci.">
        <title>Genome sequence of the reddish-pigmented Rubellimicrobium thermophilum type strain (DSM 16684(T)), a member of the Roseobacter clade.</title>
        <authorList>
            <person name="Fiebig A."/>
            <person name="Riedel T."/>
            <person name="Gronow S."/>
            <person name="Petersen J."/>
            <person name="Klenk H.P."/>
            <person name="Goker M."/>
        </authorList>
    </citation>
    <scope>NUCLEOTIDE SEQUENCE [LARGE SCALE GENOMIC DNA]</scope>
    <source>
        <strain evidence="1 2">DSM 16684</strain>
    </source>
</reference>
<dbReference type="Gene3D" id="1.20.1090.10">
    <property type="entry name" value="Dehydroquinate synthase-like - alpha domain"/>
    <property type="match status" value="1"/>
</dbReference>
<keyword evidence="2" id="KW-1185">Reference proteome</keyword>
<dbReference type="AlphaFoldDB" id="S9SMG6"/>
<organism evidence="1 2">
    <name type="scientific">Rubellimicrobium thermophilum DSM 16684</name>
    <dbReference type="NCBI Taxonomy" id="1123069"/>
    <lineage>
        <taxon>Bacteria</taxon>
        <taxon>Pseudomonadati</taxon>
        <taxon>Pseudomonadota</taxon>
        <taxon>Alphaproteobacteria</taxon>
        <taxon>Rhodobacterales</taxon>
        <taxon>Roseobacteraceae</taxon>
        <taxon>Rubellimicrobium</taxon>
    </lineage>
</organism>
<evidence type="ECO:0000313" key="2">
    <source>
        <dbReference type="Proteomes" id="UP000015346"/>
    </source>
</evidence>
<gene>
    <name evidence="1" type="ORF">ruthe_00289</name>
</gene>
<name>S9SMG6_9RHOB</name>
<dbReference type="PATRIC" id="fig|1123069.3.peg.252"/>
<dbReference type="Proteomes" id="UP000015346">
    <property type="component" value="Unassembled WGS sequence"/>
</dbReference>